<gene>
    <name evidence="2" type="ORF">B7Z01_07965</name>
</gene>
<proteinExistence type="predicted"/>
<evidence type="ECO:0000313" key="3">
    <source>
        <dbReference type="Proteomes" id="UP000215595"/>
    </source>
</evidence>
<evidence type="ECO:0000256" key="1">
    <source>
        <dbReference type="SAM" id="MobiDB-lite"/>
    </source>
</evidence>
<organism evidence="2 3">
    <name type="scientific">Brevundimonas subvibrioides</name>
    <dbReference type="NCBI Taxonomy" id="74313"/>
    <lineage>
        <taxon>Bacteria</taxon>
        <taxon>Pseudomonadati</taxon>
        <taxon>Pseudomonadota</taxon>
        <taxon>Alphaproteobacteria</taxon>
        <taxon>Caulobacterales</taxon>
        <taxon>Caulobacteraceae</taxon>
        <taxon>Brevundimonas</taxon>
    </lineage>
</organism>
<dbReference type="AlphaFoldDB" id="A0A258FPJ6"/>
<evidence type="ECO:0000313" key="2">
    <source>
        <dbReference type="EMBL" id="OYX33682.1"/>
    </source>
</evidence>
<sequence>MSGLEAFLDDTPGETRGILARDGRFERLLIQRDDDPPQTRLGARSVGRVVDVEAGFNAAFVDLGAPGPAAFLPLGQGPRLREGEAVEVQTTAEPRERKGPTVRLLGPTEGPPRLIASGPDVAAELARLAPGVPIQTGPAAIQAAWDAEGEALSDGAVFADLAFDLAVQRTRALIAVDIDYAHLPGRDPRKGRHRANQEGLRHAARLIRLKSWGGLVAIDLVGTRLDAESLGRAARSAFADEPEAVLGPLNRFGVLQLSLPWRRTPIEDRLRGWDGAQAPMTRAIALARRLRMRMLQDTATPRFTARCAPAEATLAAPLIARLGPRAAILADSAVRPGHADIEEG</sequence>
<dbReference type="Proteomes" id="UP000215595">
    <property type="component" value="Unassembled WGS sequence"/>
</dbReference>
<name>A0A258FPJ6_9CAUL</name>
<comment type="caution">
    <text evidence="2">The sequence shown here is derived from an EMBL/GenBank/DDBJ whole genome shotgun (WGS) entry which is preliminary data.</text>
</comment>
<reference evidence="2 3" key="1">
    <citation type="submission" date="2017-03" db="EMBL/GenBank/DDBJ databases">
        <title>Lifting the veil on microbial sulfur biogeochemistry in mining wastewaters.</title>
        <authorList>
            <person name="Kantor R.S."/>
            <person name="Colenbrander Nelson T."/>
            <person name="Marshall S."/>
            <person name="Bennett D."/>
            <person name="Apte S."/>
            <person name="Camacho D."/>
            <person name="Thomas B.C."/>
            <person name="Warren L.A."/>
            <person name="Banfield J.F."/>
        </authorList>
    </citation>
    <scope>NUCLEOTIDE SEQUENCE [LARGE SCALE GENOMIC DNA]</scope>
    <source>
        <strain evidence="2">32-69-9</strain>
    </source>
</reference>
<dbReference type="EMBL" id="NCEB01000014">
    <property type="protein sequence ID" value="OYX33682.1"/>
    <property type="molecule type" value="Genomic_DNA"/>
</dbReference>
<feature type="region of interest" description="Disordered" evidence="1">
    <location>
        <begin position="94"/>
        <end position="113"/>
    </location>
</feature>
<accession>A0A258FPJ6</accession>
<protein>
    <submittedName>
        <fullName evidence="2">RNA-binding protein</fullName>
    </submittedName>
</protein>